<keyword evidence="1 2" id="KW-0597">Phosphoprotein</keyword>
<dbReference type="SMART" id="SM00448">
    <property type="entry name" value="REC"/>
    <property type="match status" value="1"/>
</dbReference>
<feature type="domain" description="Response regulatory" evidence="3">
    <location>
        <begin position="1"/>
        <end position="108"/>
    </location>
</feature>
<dbReference type="InterPro" id="IPR050595">
    <property type="entry name" value="Bact_response_regulator"/>
</dbReference>
<evidence type="ECO:0000313" key="4">
    <source>
        <dbReference type="EMBL" id="QTA80380.1"/>
    </source>
</evidence>
<dbReference type="AlphaFoldDB" id="A0A975B7N8"/>
<evidence type="ECO:0000259" key="3">
    <source>
        <dbReference type="PROSITE" id="PS50110"/>
    </source>
</evidence>
<sequence length="108" mass="12170">MILRLAADALESFGEGFEIKPALNGREAVQILNSSKVDLVLTDLKMPVMDGYELLSYLSKNFRNIPTIVMTGFGSPEIAKRLKQKGVIHYIEKPFEFDDLNPKQARLD</sequence>
<dbReference type="Pfam" id="PF00072">
    <property type="entry name" value="Response_reg"/>
    <property type="match status" value="1"/>
</dbReference>
<dbReference type="EMBL" id="CP061799">
    <property type="protein sequence ID" value="QTA80380.1"/>
    <property type="molecule type" value="Genomic_DNA"/>
</dbReference>
<evidence type="ECO:0000256" key="1">
    <source>
        <dbReference type="ARBA" id="ARBA00022553"/>
    </source>
</evidence>
<dbReference type="Gene3D" id="3.40.50.2300">
    <property type="match status" value="1"/>
</dbReference>
<evidence type="ECO:0000256" key="2">
    <source>
        <dbReference type="PROSITE-ProRule" id="PRU00169"/>
    </source>
</evidence>
<name>A0A975B7N8_9BACT</name>
<protein>
    <submittedName>
        <fullName evidence="4">Two component system response regulator</fullName>
    </submittedName>
</protein>
<proteinExistence type="predicted"/>
<dbReference type="SUPFAM" id="SSF52172">
    <property type="entry name" value="CheY-like"/>
    <property type="match status" value="1"/>
</dbReference>
<keyword evidence="5" id="KW-1185">Reference proteome</keyword>
<evidence type="ECO:0000313" key="5">
    <source>
        <dbReference type="Proteomes" id="UP000663720"/>
    </source>
</evidence>
<feature type="modified residue" description="4-aspartylphosphate" evidence="2">
    <location>
        <position position="43"/>
    </location>
</feature>
<dbReference type="InterPro" id="IPR011006">
    <property type="entry name" value="CheY-like_superfamily"/>
</dbReference>
<dbReference type="InterPro" id="IPR001789">
    <property type="entry name" value="Sig_transdc_resp-reg_receiver"/>
</dbReference>
<dbReference type="PROSITE" id="PS50110">
    <property type="entry name" value="RESPONSE_REGULATORY"/>
    <property type="match status" value="1"/>
</dbReference>
<gene>
    <name evidence="4" type="ORF">dnl_26820</name>
</gene>
<dbReference type="Proteomes" id="UP000663720">
    <property type="component" value="Chromosome"/>
</dbReference>
<dbReference type="CDD" id="cd00156">
    <property type="entry name" value="REC"/>
    <property type="match status" value="1"/>
</dbReference>
<dbReference type="PANTHER" id="PTHR44591:SF3">
    <property type="entry name" value="RESPONSE REGULATORY DOMAIN-CONTAINING PROTEIN"/>
    <property type="match status" value="1"/>
</dbReference>
<reference evidence="4" key="1">
    <citation type="journal article" date="2021" name="Microb. Physiol.">
        <title>Proteogenomic Insights into the Physiology of Marine, Sulfate-Reducing, Filamentous Desulfonema limicola and Desulfonema magnum.</title>
        <authorList>
            <person name="Schnaars V."/>
            <person name="Wohlbrand L."/>
            <person name="Scheve S."/>
            <person name="Hinrichs C."/>
            <person name="Reinhardt R."/>
            <person name="Rabus R."/>
        </authorList>
    </citation>
    <scope>NUCLEOTIDE SEQUENCE</scope>
    <source>
        <strain evidence="4">5ac10</strain>
    </source>
</reference>
<dbReference type="GO" id="GO:0000160">
    <property type="term" value="P:phosphorelay signal transduction system"/>
    <property type="evidence" value="ECO:0007669"/>
    <property type="project" value="InterPro"/>
</dbReference>
<dbReference type="KEGG" id="dli:dnl_26820"/>
<dbReference type="PANTHER" id="PTHR44591">
    <property type="entry name" value="STRESS RESPONSE REGULATOR PROTEIN 1"/>
    <property type="match status" value="1"/>
</dbReference>
<organism evidence="4 5">
    <name type="scientific">Desulfonema limicola</name>
    <dbReference type="NCBI Taxonomy" id="45656"/>
    <lineage>
        <taxon>Bacteria</taxon>
        <taxon>Pseudomonadati</taxon>
        <taxon>Thermodesulfobacteriota</taxon>
        <taxon>Desulfobacteria</taxon>
        <taxon>Desulfobacterales</taxon>
        <taxon>Desulfococcaceae</taxon>
        <taxon>Desulfonema</taxon>
    </lineage>
</organism>
<accession>A0A975B7N8</accession>